<keyword evidence="4" id="KW-0812">Transmembrane</keyword>
<protein>
    <submittedName>
        <fullName evidence="7">Signal transduction histidine kinase</fullName>
    </submittedName>
</protein>
<dbReference type="InterPro" id="IPR003594">
    <property type="entry name" value="HATPase_dom"/>
</dbReference>
<dbReference type="Pfam" id="PF07730">
    <property type="entry name" value="HisKA_3"/>
    <property type="match status" value="1"/>
</dbReference>
<dbReference type="InterPro" id="IPR011712">
    <property type="entry name" value="Sig_transdc_His_kin_sub3_dim/P"/>
</dbReference>
<dbReference type="AlphaFoldDB" id="A0A1T4RP63"/>
<dbReference type="STRING" id="1122192.SAMN02745673_02857"/>
<keyword evidence="3" id="KW-0902">Two-component regulatory system</keyword>
<feature type="transmembrane region" description="Helical" evidence="4">
    <location>
        <begin position="16"/>
        <end position="35"/>
    </location>
</feature>
<dbReference type="Gene3D" id="1.20.5.1930">
    <property type="match status" value="1"/>
</dbReference>
<dbReference type="GO" id="GO:0046983">
    <property type="term" value="F:protein dimerization activity"/>
    <property type="evidence" value="ECO:0007669"/>
    <property type="project" value="InterPro"/>
</dbReference>
<evidence type="ECO:0000256" key="1">
    <source>
        <dbReference type="ARBA" id="ARBA00022679"/>
    </source>
</evidence>
<keyword evidence="1" id="KW-0808">Transferase</keyword>
<evidence type="ECO:0000256" key="2">
    <source>
        <dbReference type="ARBA" id="ARBA00022777"/>
    </source>
</evidence>
<keyword evidence="4" id="KW-1133">Transmembrane helix</keyword>
<dbReference type="CDD" id="cd16917">
    <property type="entry name" value="HATPase_UhpB-NarQ-NarX-like"/>
    <property type="match status" value="1"/>
</dbReference>
<dbReference type="InterPro" id="IPR050482">
    <property type="entry name" value="Sensor_HK_TwoCompSys"/>
</dbReference>
<dbReference type="Pfam" id="PF02518">
    <property type="entry name" value="HATPase_c"/>
    <property type="match status" value="1"/>
</dbReference>
<evidence type="ECO:0000259" key="6">
    <source>
        <dbReference type="Pfam" id="PF07730"/>
    </source>
</evidence>
<dbReference type="GO" id="GO:0000155">
    <property type="term" value="F:phosphorelay sensor kinase activity"/>
    <property type="evidence" value="ECO:0007669"/>
    <property type="project" value="InterPro"/>
</dbReference>
<evidence type="ECO:0000313" key="7">
    <source>
        <dbReference type="EMBL" id="SKA17769.1"/>
    </source>
</evidence>
<feature type="domain" description="Histidine kinase/HSP90-like ATPase" evidence="5">
    <location>
        <begin position="306"/>
        <end position="409"/>
    </location>
</feature>
<feature type="transmembrane region" description="Helical" evidence="4">
    <location>
        <begin position="69"/>
        <end position="89"/>
    </location>
</feature>
<dbReference type="Proteomes" id="UP000190637">
    <property type="component" value="Unassembled WGS sequence"/>
</dbReference>
<evidence type="ECO:0000313" key="8">
    <source>
        <dbReference type="Proteomes" id="UP000190637"/>
    </source>
</evidence>
<keyword evidence="8" id="KW-1185">Reference proteome</keyword>
<dbReference type="Gene3D" id="3.30.565.10">
    <property type="entry name" value="Histidine kinase-like ATPase, C-terminal domain"/>
    <property type="match status" value="1"/>
</dbReference>
<dbReference type="SUPFAM" id="SSF55874">
    <property type="entry name" value="ATPase domain of HSP90 chaperone/DNA topoisomerase II/histidine kinase"/>
    <property type="match status" value="1"/>
</dbReference>
<feature type="transmembrane region" description="Helical" evidence="4">
    <location>
        <begin position="95"/>
        <end position="112"/>
    </location>
</feature>
<evidence type="ECO:0000256" key="3">
    <source>
        <dbReference type="ARBA" id="ARBA00023012"/>
    </source>
</evidence>
<dbReference type="EMBL" id="FUWS01000007">
    <property type="protein sequence ID" value="SKA17769.1"/>
    <property type="molecule type" value="Genomic_DNA"/>
</dbReference>
<feature type="transmembrane region" description="Helical" evidence="4">
    <location>
        <begin position="41"/>
        <end position="62"/>
    </location>
</feature>
<feature type="transmembrane region" description="Helical" evidence="4">
    <location>
        <begin position="124"/>
        <end position="143"/>
    </location>
</feature>
<keyword evidence="2 7" id="KW-0418">Kinase</keyword>
<accession>A0A1T4RP63</accession>
<keyword evidence="4" id="KW-0472">Membrane</keyword>
<dbReference type="InterPro" id="IPR036890">
    <property type="entry name" value="HATPase_C_sf"/>
</dbReference>
<dbReference type="OrthoDB" id="144293at2"/>
<reference evidence="7 8" key="1">
    <citation type="submission" date="2017-02" db="EMBL/GenBank/DDBJ databases">
        <authorList>
            <person name="Peterson S.W."/>
        </authorList>
    </citation>
    <scope>NUCLEOTIDE SEQUENCE [LARGE SCALE GENOMIC DNA]</scope>
    <source>
        <strain evidence="7 8">DSM 45154</strain>
    </source>
</reference>
<proteinExistence type="predicted"/>
<feature type="domain" description="Signal transduction histidine kinase subgroup 3 dimerisation and phosphoacceptor" evidence="6">
    <location>
        <begin position="195"/>
        <end position="260"/>
    </location>
</feature>
<dbReference type="PANTHER" id="PTHR24421">
    <property type="entry name" value="NITRATE/NITRITE SENSOR PROTEIN NARX-RELATED"/>
    <property type="match status" value="1"/>
</dbReference>
<sequence length="420" mass="45353">MDGGGEMLTTPRLARLARLLIQIRTMLIAVALLLLPDERLSPATVVLMVLYALLSLMLGRYWERFTPYLLRHPLLITADVFIAVSILAVDGPSGAFFIATVLTSTAAGVLFGPRGIAAVTAFQILGYTAALLSHTSLITAPGTGELLRFQFLVVHPLLYPVAGYSGWRLRQIFTELALEQERRRAAELAAAAAEERARLARDMHDSVAKTLRGAAMAAQALPLWMKKDPERAEAAAAQVVVAAETAAQEARNLIADLRDEAAGMPFTDAVETVLDTWSGQTGIATDLSVPRYPPSLLVTARHEALAVLREALTNIERHAWATLVTVELTVQHADHREGTSDPGYLVMHVTDDGRGFQAPIPHEHDAPSGPPGHYGLVGMVERARRACGDLTIESTPGKGTRLTLRVPLASATPTPERTVR</sequence>
<gene>
    <name evidence="7" type="ORF">SAMN02745673_02857</name>
</gene>
<evidence type="ECO:0000256" key="4">
    <source>
        <dbReference type="SAM" id="Phobius"/>
    </source>
</evidence>
<name>A0A1T4RP63_9ACTN</name>
<organism evidence="7 8">
    <name type="scientific">Marinactinospora thermotolerans DSM 45154</name>
    <dbReference type="NCBI Taxonomy" id="1122192"/>
    <lineage>
        <taxon>Bacteria</taxon>
        <taxon>Bacillati</taxon>
        <taxon>Actinomycetota</taxon>
        <taxon>Actinomycetes</taxon>
        <taxon>Streptosporangiales</taxon>
        <taxon>Nocardiopsidaceae</taxon>
        <taxon>Marinactinospora</taxon>
    </lineage>
</organism>
<dbReference type="GO" id="GO:0016020">
    <property type="term" value="C:membrane"/>
    <property type="evidence" value="ECO:0007669"/>
    <property type="project" value="InterPro"/>
</dbReference>
<evidence type="ECO:0000259" key="5">
    <source>
        <dbReference type="Pfam" id="PF02518"/>
    </source>
</evidence>